<dbReference type="InterPro" id="IPR000073">
    <property type="entry name" value="AB_hydrolase_1"/>
</dbReference>
<evidence type="ECO:0000313" key="4">
    <source>
        <dbReference type="Proteomes" id="UP000823405"/>
    </source>
</evidence>
<dbReference type="AlphaFoldDB" id="A0A9P6R0S8"/>
<dbReference type="PANTHER" id="PTHR37017">
    <property type="entry name" value="AB HYDROLASE-1 DOMAIN-CONTAINING PROTEIN-RELATED"/>
    <property type="match status" value="1"/>
</dbReference>
<keyword evidence="4" id="KW-1185">Reference proteome</keyword>
<evidence type="ECO:0000259" key="2">
    <source>
        <dbReference type="Pfam" id="PF12697"/>
    </source>
</evidence>
<dbReference type="OrthoDB" id="1263307at2759"/>
<dbReference type="InterPro" id="IPR052897">
    <property type="entry name" value="Sec-Metab_Biosynth_Hydrolase"/>
</dbReference>
<proteinExistence type="predicted"/>
<dbReference type="Pfam" id="PF12697">
    <property type="entry name" value="Abhydrolase_6"/>
    <property type="match status" value="1"/>
</dbReference>
<reference evidence="3" key="1">
    <citation type="journal article" date="2020" name="Fungal Divers.">
        <title>Resolving the Mortierellaceae phylogeny through synthesis of multi-gene phylogenetics and phylogenomics.</title>
        <authorList>
            <person name="Vandepol N."/>
            <person name="Liber J."/>
            <person name="Desiro A."/>
            <person name="Na H."/>
            <person name="Kennedy M."/>
            <person name="Barry K."/>
            <person name="Grigoriev I.V."/>
            <person name="Miller A.N."/>
            <person name="O'Donnell K."/>
            <person name="Stajich J.E."/>
            <person name="Bonito G."/>
        </authorList>
    </citation>
    <scope>NUCLEOTIDE SEQUENCE</scope>
    <source>
        <strain evidence="3">NVP60</strain>
    </source>
</reference>
<evidence type="ECO:0000256" key="1">
    <source>
        <dbReference type="SAM" id="SignalP"/>
    </source>
</evidence>
<organism evidence="3 4">
    <name type="scientific">Linnemannia gamsii</name>
    <dbReference type="NCBI Taxonomy" id="64522"/>
    <lineage>
        <taxon>Eukaryota</taxon>
        <taxon>Fungi</taxon>
        <taxon>Fungi incertae sedis</taxon>
        <taxon>Mucoromycota</taxon>
        <taxon>Mortierellomycotina</taxon>
        <taxon>Mortierellomycetes</taxon>
        <taxon>Mortierellales</taxon>
        <taxon>Mortierellaceae</taxon>
        <taxon>Linnemannia</taxon>
    </lineage>
</organism>
<accession>A0A9P6R0S8</accession>
<keyword evidence="1" id="KW-0732">Signal</keyword>
<dbReference type="Gene3D" id="3.40.50.1820">
    <property type="entry name" value="alpha/beta hydrolase"/>
    <property type="match status" value="1"/>
</dbReference>
<dbReference type="Proteomes" id="UP000823405">
    <property type="component" value="Unassembled WGS sequence"/>
</dbReference>
<feature type="signal peptide" evidence="1">
    <location>
        <begin position="1"/>
        <end position="27"/>
    </location>
</feature>
<name>A0A9P6R0S8_9FUNG</name>
<evidence type="ECO:0000313" key="3">
    <source>
        <dbReference type="EMBL" id="KAG0310376.1"/>
    </source>
</evidence>
<dbReference type="SUPFAM" id="SSF53474">
    <property type="entry name" value="alpha/beta-Hydrolases"/>
    <property type="match status" value="1"/>
</dbReference>
<feature type="domain" description="AB hydrolase-1" evidence="2">
    <location>
        <begin position="43"/>
        <end position="258"/>
    </location>
</feature>
<dbReference type="EMBL" id="JAAAIN010000845">
    <property type="protein sequence ID" value="KAG0310376.1"/>
    <property type="molecule type" value="Genomic_DNA"/>
</dbReference>
<protein>
    <recommendedName>
        <fullName evidence="2">AB hydrolase-1 domain-containing protein</fullName>
    </recommendedName>
</protein>
<dbReference type="InterPro" id="IPR029058">
    <property type="entry name" value="AB_hydrolase_fold"/>
</dbReference>
<dbReference type="PANTHER" id="PTHR37017:SF11">
    <property type="entry name" value="ESTERASE_LIPASE_THIOESTERASE DOMAIN-CONTAINING PROTEIN"/>
    <property type="match status" value="1"/>
</dbReference>
<sequence length="268" mass="29097">MALLSKSFLLLFFITLLTTTLFAVTDADNKHKPKPKPKKMVNIVLVHGALADGSSWSRVIPHLLAAGHHVLAVQQPLTSIEDDVAKVKIALGTITSGPIVLVGHSFGGFVISEAARGNTNVSSLVYISAFALDEGESVAELGKNYEPLPSNQQFVSDSAGRVTLPQDLYVKYFAPDVDKKEALILAATQGPFDTVRFGLTAGPPAWRDRPSYYLVCEKDQIIQPEMEAWFAERMNAKKTVKLPASHAVLVSYPKEVADLILEAAKEAK</sequence>
<comment type="caution">
    <text evidence="3">The sequence shown here is derived from an EMBL/GenBank/DDBJ whole genome shotgun (WGS) entry which is preliminary data.</text>
</comment>
<gene>
    <name evidence="3" type="ORF">BGZ97_012600</name>
</gene>
<feature type="chain" id="PRO_5040345357" description="AB hydrolase-1 domain-containing protein" evidence="1">
    <location>
        <begin position="28"/>
        <end position="268"/>
    </location>
</feature>